<sequence>MSDDLRLARQINALCDALTDVIDGKESFVVELDMLVGKFVPRKMAEFMMHGKDILNLIKLQILRREFELRAHKKDLFIDKLKAWLDGGAPDVDGYMLAVSWGLIYILYEKICAAEDVPIFLRKLECYVMIAWKSAVATCIAHCSDEVLESIEIIRRMHLKDIKKASRLLLMAREVQNKRAFEEYFDHKWNRSGLINLAHQVAHNTEEGCHEANEFTKLRSSRLMSCLASLMFSFSVNILKHGHNTCLEMHNAITSIFEAPFFTRSVYRKSPPKTNDLPPNKEDVEGEELALLMGYRYKCFLRLPKDNSQIRMAEDDEDKTKFHTEEGVYCFTRMPKGLENSAATLQRMMEKVLPNRKGRNVEVCLKEIVVKNKSEQMLDANEEETSKLGAKLQADLSPTPRACGIYPIKEIIKDGSGVGMILINLEEKTCLYAIRLNFNAPNNIMNYKALLAGLVASAGKEMLTGLATIQLEFLNKEVSVGIKTRPTVEMESDKKERRVTGKMPIEETCTNEHQRKGMRQLPQRSNEDIQLEMAKLIKNNRILLNKNIFPHEEASMGVLLAKERILKLIQSWDEKQIESWSLPELLPQLLNDSRTIDEMLKQPWERFSEIKHAFKDKQYQPKEIQELMRKLLEDLQIIRKELAEYINSLSWNHPTFYNDDEEHSIQYKDYLENSSNAITTVLPTEEHKYSLSMGEYEVTSDDESECDVPVKDESSSIFTTFSNPTFDDNDDFTSSNYELLFEEDISMENFIIYSNPLFDDEEINSNKIDSHYFNAESDLIESLSNRDTLFDSSPKFDYLEEFSGELMPASIVNEERIKREHEEYISLMKKLLTINSFSRPLENFHANMIIETLPTSLIPVEDGDSLREEIDIFTGTDDLMPPGIESDDYDSEGDIHFLEELISNDSISLLKIESSNFDHHDDPSFPRPPPEPLDVEVFFDFEPNSGELISAVMNNIDELNEEECFYPRGGEINVFTNIKDDDYFPFIFAIQIFLPYLTYPEVFPLLLSTRSEDTIFDPGIST</sequence>
<organism evidence="1">
    <name type="scientific">Tanacetum cinerariifolium</name>
    <name type="common">Dalmatian daisy</name>
    <name type="synonym">Chrysanthemum cinerariifolium</name>
    <dbReference type="NCBI Taxonomy" id="118510"/>
    <lineage>
        <taxon>Eukaryota</taxon>
        <taxon>Viridiplantae</taxon>
        <taxon>Streptophyta</taxon>
        <taxon>Embryophyta</taxon>
        <taxon>Tracheophyta</taxon>
        <taxon>Spermatophyta</taxon>
        <taxon>Magnoliopsida</taxon>
        <taxon>eudicotyledons</taxon>
        <taxon>Gunneridae</taxon>
        <taxon>Pentapetalae</taxon>
        <taxon>asterids</taxon>
        <taxon>campanulids</taxon>
        <taxon>Asterales</taxon>
        <taxon>Asteraceae</taxon>
        <taxon>Asteroideae</taxon>
        <taxon>Anthemideae</taxon>
        <taxon>Anthemidinae</taxon>
        <taxon>Tanacetum</taxon>
    </lineage>
</organism>
<dbReference type="Gene3D" id="3.10.10.10">
    <property type="entry name" value="HIV Type 1 Reverse Transcriptase, subunit A, domain 1"/>
    <property type="match status" value="1"/>
</dbReference>
<dbReference type="PANTHER" id="PTHR24559:SF444">
    <property type="entry name" value="REVERSE TRANSCRIPTASE DOMAIN-CONTAINING PROTEIN"/>
    <property type="match status" value="1"/>
</dbReference>
<dbReference type="AlphaFoldDB" id="A0A6L2K865"/>
<protein>
    <submittedName>
        <fullName evidence="1">Protein NYNRIN-like</fullName>
    </submittedName>
</protein>
<dbReference type="InterPro" id="IPR043502">
    <property type="entry name" value="DNA/RNA_pol_sf"/>
</dbReference>
<proteinExistence type="predicted"/>
<gene>
    <name evidence="1" type="ORF">Tci_017586</name>
</gene>
<evidence type="ECO:0000313" key="1">
    <source>
        <dbReference type="EMBL" id="GEU45608.1"/>
    </source>
</evidence>
<comment type="caution">
    <text evidence="1">The sequence shown here is derived from an EMBL/GenBank/DDBJ whole genome shotgun (WGS) entry which is preliminary data.</text>
</comment>
<accession>A0A6L2K865</accession>
<dbReference type="EMBL" id="BKCJ010002008">
    <property type="protein sequence ID" value="GEU45608.1"/>
    <property type="molecule type" value="Genomic_DNA"/>
</dbReference>
<dbReference type="SUPFAM" id="SSF56672">
    <property type="entry name" value="DNA/RNA polymerases"/>
    <property type="match status" value="1"/>
</dbReference>
<dbReference type="InterPro" id="IPR043128">
    <property type="entry name" value="Rev_trsase/Diguanyl_cyclase"/>
</dbReference>
<reference evidence="1" key="1">
    <citation type="journal article" date="2019" name="Sci. Rep.">
        <title>Draft genome of Tanacetum cinerariifolium, the natural source of mosquito coil.</title>
        <authorList>
            <person name="Yamashiro T."/>
            <person name="Shiraishi A."/>
            <person name="Satake H."/>
            <person name="Nakayama K."/>
        </authorList>
    </citation>
    <scope>NUCLEOTIDE SEQUENCE</scope>
</reference>
<name>A0A6L2K865_TANCI</name>
<dbReference type="Gene3D" id="3.30.70.270">
    <property type="match status" value="1"/>
</dbReference>
<dbReference type="PANTHER" id="PTHR24559">
    <property type="entry name" value="TRANSPOSON TY3-I GAG-POL POLYPROTEIN"/>
    <property type="match status" value="1"/>
</dbReference>
<dbReference type="InterPro" id="IPR053134">
    <property type="entry name" value="RNA-dir_DNA_polymerase"/>
</dbReference>